<dbReference type="PROSITE" id="PS00217">
    <property type="entry name" value="SUGAR_TRANSPORT_2"/>
    <property type="match status" value="1"/>
</dbReference>
<keyword evidence="2" id="KW-0813">Transport</keyword>
<feature type="transmembrane region" description="Helical" evidence="7">
    <location>
        <begin position="159"/>
        <end position="184"/>
    </location>
</feature>
<reference evidence="9 10" key="1">
    <citation type="submission" date="2015-03" db="EMBL/GenBank/DDBJ databases">
        <title>Genome sequencing of Methylobacterium aquaticum DSM16371 type strain.</title>
        <authorList>
            <person name="Chaudhry V."/>
            <person name="Patil P.B."/>
        </authorList>
    </citation>
    <scope>NUCLEOTIDE SEQUENCE [LARGE SCALE GENOMIC DNA]</scope>
    <source>
        <strain evidence="9 10">DSM 16371</strain>
    </source>
</reference>
<dbReference type="PANTHER" id="PTHR43045:SF1">
    <property type="entry name" value="SHIKIMATE TRANSPORTER"/>
    <property type="match status" value="1"/>
</dbReference>
<name>A0A0J6RW85_9HYPH</name>
<dbReference type="CDD" id="cd17369">
    <property type="entry name" value="MFS_ShiA_like"/>
    <property type="match status" value="1"/>
</dbReference>
<dbReference type="Pfam" id="PF07690">
    <property type="entry name" value="MFS_1"/>
    <property type="match status" value="1"/>
</dbReference>
<evidence type="ECO:0000256" key="6">
    <source>
        <dbReference type="ARBA" id="ARBA00023136"/>
    </source>
</evidence>
<feature type="transmembrane region" description="Helical" evidence="7">
    <location>
        <begin position="376"/>
        <end position="398"/>
    </location>
</feature>
<sequence>MAAASLTHSESLKSPAGRLAAASMVGTALEWYDFMIYNTMSALVFNKIFFPSLDPMVGMLLAFSTYAVGYLSRPLGGVIFGRLGDKLGRRAVLVLTLVLMGVTTAAMALLPTFQAIGLASPILLVALRFLQGLALGGEWAGAVLLTVEHGRPDQRGLNASWAQVGPAAGTLLSSLVIAVVTAALSDQTFLEWGWRIPFALSAMLVAFGLWIRLAVDETPLFKQMQAQEETAKAPVGEVLRHHWRALLIGGAARIGPDVVYALLVVFSVSYLTQTLGLPRSLALGALLVGAALNAVATPLFGAMTDRVGRRPVYGAGLVAALGLAALFFPAVDTRSPVLIFLVIGAGMIVHASMYAAQGAFITEQFTPRVRYTGSSIAYTFGSLAAGGAFAPLIMTSILKETASTTGITVYVALGSKPIQGIAMMNEM</sequence>
<dbReference type="PATRIC" id="fig|270351.6.peg.5132"/>
<evidence type="ECO:0000259" key="8">
    <source>
        <dbReference type="PROSITE" id="PS50850"/>
    </source>
</evidence>
<dbReference type="EMBL" id="LABX01000350">
    <property type="protein sequence ID" value="KMO27100.1"/>
    <property type="molecule type" value="Genomic_DNA"/>
</dbReference>
<dbReference type="InterPro" id="IPR036259">
    <property type="entry name" value="MFS_trans_sf"/>
</dbReference>
<dbReference type="Gene3D" id="1.20.1250.20">
    <property type="entry name" value="MFS general substrate transporter like domains"/>
    <property type="match status" value="2"/>
</dbReference>
<comment type="caution">
    <text evidence="9">The sequence shown here is derived from an EMBL/GenBank/DDBJ whole genome shotgun (WGS) entry which is preliminary data.</text>
</comment>
<evidence type="ECO:0000256" key="2">
    <source>
        <dbReference type="ARBA" id="ARBA00022448"/>
    </source>
</evidence>
<keyword evidence="4 7" id="KW-0812">Transmembrane</keyword>
<dbReference type="PANTHER" id="PTHR43045">
    <property type="entry name" value="SHIKIMATE TRANSPORTER"/>
    <property type="match status" value="1"/>
</dbReference>
<keyword evidence="3" id="KW-1003">Cell membrane</keyword>
<dbReference type="InterPro" id="IPR005829">
    <property type="entry name" value="Sugar_transporter_CS"/>
</dbReference>
<dbReference type="Proteomes" id="UP000035929">
    <property type="component" value="Unassembled WGS sequence"/>
</dbReference>
<dbReference type="FunFam" id="1.20.1250.20:FF:000001">
    <property type="entry name" value="Dicarboxylate MFS transporter"/>
    <property type="match status" value="1"/>
</dbReference>
<evidence type="ECO:0000313" key="9">
    <source>
        <dbReference type="EMBL" id="KMO27100.1"/>
    </source>
</evidence>
<feature type="transmembrane region" description="Helical" evidence="7">
    <location>
        <begin position="122"/>
        <end position="147"/>
    </location>
</feature>
<dbReference type="AlphaFoldDB" id="A0A0J6RW85"/>
<feature type="transmembrane region" description="Helical" evidence="7">
    <location>
        <begin position="91"/>
        <end position="110"/>
    </location>
</feature>
<feature type="transmembrane region" description="Helical" evidence="7">
    <location>
        <begin position="196"/>
        <end position="215"/>
    </location>
</feature>
<evidence type="ECO:0000256" key="3">
    <source>
        <dbReference type="ARBA" id="ARBA00022475"/>
    </source>
</evidence>
<feature type="transmembrane region" description="Helical" evidence="7">
    <location>
        <begin position="281"/>
        <end position="300"/>
    </location>
</feature>
<comment type="subcellular location">
    <subcellularLocation>
        <location evidence="1">Cell membrane</location>
        <topology evidence="1">Multi-pass membrane protein</topology>
    </subcellularLocation>
</comment>
<evidence type="ECO:0000313" key="10">
    <source>
        <dbReference type="Proteomes" id="UP000035929"/>
    </source>
</evidence>
<dbReference type="GO" id="GO:0005886">
    <property type="term" value="C:plasma membrane"/>
    <property type="evidence" value="ECO:0007669"/>
    <property type="project" value="UniProtKB-SubCell"/>
</dbReference>
<keyword evidence="6 7" id="KW-0472">Membrane</keyword>
<dbReference type="InterPro" id="IPR011701">
    <property type="entry name" value="MFS"/>
</dbReference>
<feature type="transmembrane region" description="Helical" evidence="7">
    <location>
        <begin position="48"/>
        <end position="71"/>
    </location>
</feature>
<keyword evidence="5 7" id="KW-1133">Transmembrane helix</keyword>
<dbReference type="InterPro" id="IPR020846">
    <property type="entry name" value="MFS_dom"/>
</dbReference>
<evidence type="ECO:0000256" key="5">
    <source>
        <dbReference type="ARBA" id="ARBA00022989"/>
    </source>
</evidence>
<dbReference type="SUPFAM" id="SSF103473">
    <property type="entry name" value="MFS general substrate transporter"/>
    <property type="match status" value="1"/>
</dbReference>
<evidence type="ECO:0000256" key="4">
    <source>
        <dbReference type="ARBA" id="ARBA00022692"/>
    </source>
</evidence>
<feature type="domain" description="Major facilitator superfamily (MFS) profile" evidence="8">
    <location>
        <begin position="19"/>
        <end position="427"/>
    </location>
</feature>
<evidence type="ECO:0000256" key="1">
    <source>
        <dbReference type="ARBA" id="ARBA00004651"/>
    </source>
</evidence>
<gene>
    <name evidence="9" type="ORF">VP06_31795</name>
</gene>
<organism evidence="9 10">
    <name type="scientific">Methylobacterium aquaticum</name>
    <dbReference type="NCBI Taxonomy" id="270351"/>
    <lineage>
        <taxon>Bacteria</taxon>
        <taxon>Pseudomonadati</taxon>
        <taxon>Pseudomonadota</taxon>
        <taxon>Alphaproteobacteria</taxon>
        <taxon>Hyphomicrobiales</taxon>
        <taxon>Methylobacteriaceae</taxon>
        <taxon>Methylobacterium</taxon>
    </lineage>
</organism>
<evidence type="ECO:0000256" key="7">
    <source>
        <dbReference type="SAM" id="Phobius"/>
    </source>
</evidence>
<feature type="transmembrane region" description="Helical" evidence="7">
    <location>
        <begin position="312"/>
        <end position="331"/>
    </location>
</feature>
<proteinExistence type="predicted"/>
<feature type="transmembrane region" description="Helical" evidence="7">
    <location>
        <begin position="337"/>
        <end position="356"/>
    </location>
</feature>
<protein>
    <submittedName>
        <fullName evidence="9">MFS transporter</fullName>
    </submittedName>
</protein>
<dbReference type="GO" id="GO:0022857">
    <property type="term" value="F:transmembrane transporter activity"/>
    <property type="evidence" value="ECO:0007669"/>
    <property type="project" value="InterPro"/>
</dbReference>
<dbReference type="PROSITE" id="PS50850">
    <property type="entry name" value="MFS"/>
    <property type="match status" value="1"/>
</dbReference>
<accession>A0A0J6RW85</accession>